<evidence type="ECO:0000313" key="3">
    <source>
        <dbReference type="EMBL" id="GCD46011.1"/>
    </source>
</evidence>
<dbReference type="SUPFAM" id="SSF50475">
    <property type="entry name" value="FMN-binding split barrel"/>
    <property type="match status" value="1"/>
</dbReference>
<feature type="domain" description="Flavin reductase like" evidence="2">
    <location>
        <begin position="20"/>
        <end position="168"/>
    </location>
</feature>
<keyword evidence="1" id="KW-0560">Oxidoreductase</keyword>
<sequence>MTGSESGPRTVAAEDLRACMRRFPTGVALLTTGEGDGAVGLTINSVVSVSLSPPALLVSVHRHARITERLVPGADFSVSFLSAGQADLTWQFASADRPVGEAAVSAMGRAKGSNGVPFPVGALGVLECVVEKTVPVGDHVLVIGLVARAEPGPADHLPQVFHRGELTTVNRAAHPVDAKV</sequence>
<dbReference type="GO" id="GO:0010181">
    <property type="term" value="F:FMN binding"/>
    <property type="evidence" value="ECO:0007669"/>
    <property type="project" value="InterPro"/>
</dbReference>
<dbReference type="AlphaFoldDB" id="A0A401W9P1"/>
<dbReference type="Gene3D" id="2.30.110.10">
    <property type="entry name" value="Electron Transport, Fmn-binding Protein, Chain A"/>
    <property type="match status" value="1"/>
</dbReference>
<dbReference type="Proteomes" id="UP000286746">
    <property type="component" value="Unassembled WGS sequence"/>
</dbReference>
<keyword evidence="4" id="KW-1185">Reference proteome</keyword>
<dbReference type="GO" id="GO:0042602">
    <property type="term" value="F:riboflavin reductase (NADPH) activity"/>
    <property type="evidence" value="ECO:0007669"/>
    <property type="project" value="TreeGrafter"/>
</dbReference>
<organism evidence="3 4">
    <name type="scientific">Streptomyces paromomycinus</name>
    <name type="common">Streptomyces rimosus subsp. paromomycinus</name>
    <dbReference type="NCBI Taxonomy" id="92743"/>
    <lineage>
        <taxon>Bacteria</taxon>
        <taxon>Bacillati</taxon>
        <taxon>Actinomycetota</taxon>
        <taxon>Actinomycetes</taxon>
        <taxon>Kitasatosporales</taxon>
        <taxon>Streptomycetaceae</taxon>
        <taxon>Streptomyces</taxon>
    </lineage>
</organism>
<protein>
    <submittedName>
        <fullName evidence="3">Oxidoreductase</fullName>
    </submittedName>
</protein>
<proteinExistence type="predicted"/>
<dbReference type="PANTHER" id="PTHR30466">
    <property type="entry name" value="FLAVIN REDUCTASE"/>
    <property type="match status" value="1"/>
</dbReference>
<gene>
    <name evidence="3" type="ORF">GKJPGBOP_05757</name>
</gene>
<dbReference type="PANTHER" id="PTHR30466:SF1">
    <property type="entry name" value="FMN REDUCTASE (NADH) RUTF"/>
    <property type="match status" value="1"/>
</dbReference>
<comment type="caution">
    <text evidence="3">The sequence shown here is derived from an EMBL/GenBank/DDBJ whole genome shotgun (WGS) entry which is preliminary data.</text>
</comment>
<accession>A0A401W9P1</accession>
<dbReference type="EMBL" id="BHZD01000001">
    <property type="protein sequence ID" value="GCD46011.1"/>
    <property type="molecule type" value="Genomic_DNA"/>
</dbReference>
<evidence type="ECO:0000259" key="2">
    <source>
        <dbReference type="SMART" id="SM00903"/>
    </source>
</evidence>
<evidence type="ECO:0000256" key="1">
    <source>
        <dbReference type="ARBA" id="ARBA00023002"/>
    </source>
</evidence>
<dbReference type="Pfam" id="PF01613">
    <property type="entry name" value="Flavin_Reduct"/>
    <property type="match status" value="1"/>
</dbReference>
<evidence type="ECO:0000313" key="4">
    <source>
        <dbReference type="Proteomes" id="UP000286746"/>
    </source>
</evidence>
<dbReference type="SMART" id="SM00903">
    <property type="entry name" value="Flavin_Reduct"/>
    <property type="match status" value="1"/>
</dbReference>
<dbReference type="InterPro" id="IPR012349">
    <property type="entry name" value="Split_barrel_FMN-bd"/>
</dbReference>
<name>A0A401W9P1_STREY</name>
<reference evidence="3 4" key="1">
    <citation type="submission" date="2018-11" db="EMBL/GenBank/DDBJ databases">
        <title>Whole genome sequence of Streptomyces paromomycinus NBRC 15454(T).</title>
        <authorList>
            <person name="Komaki H."/>
            <person name="Tamura T."/>
        </authorList>
    </citation>
    <scope>NUCLEOTIDE SEQUENCE [LARGE SCALE GENOMIC DNA]</scope>
    <source>
        <strain evidence="3 4">NBRC 15454</strain>
    </source>
</reference>
<dbReference type="RefSeq" id="WP_125056475.1">
    <property type="nucleotide sequence ID" value="NZ_BHZD01000001.1"/>
</dbReference>
<dbReference type="InterPro" id="IPR050268">
    <property type="entry name" value="NADH-dep_flavin_reductase"/>
</dbReference>
<dbReference type="InterPro" id="IPR002563">
    <property type="entry name" value="Flavin_Rdtase-like_dom"/>
</dbReference>